<organism evidence="4 5">
    <name type="scientific">Triplophysa tibetana</name>
    <dbReference type="NCBI Taxonomy" id="1572043"/>
    <lineage>
        <taxon>Eukaryota</taxon>
        <taxon>Metazoa</taxon>
        <taxon>Chordata</taxon>
        <taxon>Craniata</taxon>
        <taxon>Vertebrata</taxon>
        <taxon>Euteleostomi</taxon>
        <taxon>Actinopterygii</taxon>
        <taxon>Neopterygii</taxon>
        <taxon>Teleostei</taxon>
        <taxon>Ostariophysi</taxon>
        <taxon>Cypriniformes</taxon>
        <taxon>Nemacheilidae</taxon>
        <taxon>Triplophysa</taxon>
    </lineage>
</organism>
<dbReference type="InterPro" id="IPR013783">
    <property type="entry name" value="Ig-like_fold"/>
</dbReference>
<keyword evidence="2" id="KW-0812">Transmembrane</keyword>
<evidence type="ECO:0000256" key="1">
    <source>
        <dbReference type="SAM" id="MobiDB-lite"/>
    </source>
</evidence>
<dbReference type="Gene3D" id="2.60.40.10">
    <property type="entry name" value="Immunoglobulins"/>
    <property type="match status" value="1"/>
</dbReference>
<evidence type="ECO:0000259" key="3">
    <source>
        <dbReference type="SMART" id="SM00409"/>
    </source>
</evidence>
<dbReference type="SUPFAM" id="SSF48726">
    <property type="entry name" value="Immunoglobulin"/>
    <property type="match status" value="1"/>
</dbReference>
<evidence type="ECO:0000256" key="2">
    <source>
        <dbReference type="SAM" id="Phobius"/>
    </source>
</evidence>
<dbReference type="PANTHER" id="PTHR21063:SF4">
    <property type="entry name" value="CD48 ANTIGEN-RELATED"/>
    <property type="match status" value="1"/>
</dbReference>
<comment type="caution">
    <text evidence="4">The sequence shown here is derived from an EMBL/GenBank/DDBJ whole genome shotgun (WGS) entry which is preliminary data.</text>
</comment>
<evidence type="ECO:0000313" key="5">
    <source>
        <dbReference type="Proteomes" id="UP000324632"/>
    </source>
</evidence>
<reference evidence="4 5" key="1">
    <citation type="journal article" date="2019" name="Mol. Ecol. Resour.">
        <title>Chromosome-level genome assembly of Triplophysa tibetana, a fish adapted to the harsh high-altitude environment of the Tibetan Plateau.</title>
        <authorList>
            <person name="Yang X."/>
            <person name="Liu H."/>
            <person name="Ma Z."/>
            <person name="Zou Y."/>
            <person name="Zou M."/>
            <person name="Mao Y."/>
            <person name="Li X."/>
            <person name="Wang H."/>
            <person name="Chen T."/>
            <person name="Wang W."/>
            <person name="Yang R."/>
        </authorList>
    </citation>
    <scope>NUCLEOTIDE SEQUENCE [LARGE SCALE GENOMIC DNA]</scope>
    <source>
        <strain evidence="4">TTIB1903HZAU</strain>
        <tissue evidence="4">Muscle</tissue>
    </source>
</reference>
<gene>
    <name evidence="4" type="ORF">E1301_Tti020885</name>
</gene>
<proteinExistence type="predicted"/>
<dbReference type="InterPro" id="IPR036179">
    <property type="entry name" value="Ig-like_dom_sf"/>
</dbReference>
<feature type="compositionally biased region" description="Low complexity" evidence="1">
    <location>
        <begin position="318"/>
        <end position="329"/>
    </location>
</feature>
<feature type="region of interest" description="Disordered" evidence="1">
    <location>
        <begin position="304"/>
        <end position="329"/>
    </location>
</feature>
<dbReference type="PANTHER" id="PTHR21063">
    <property type="entry name" value="LFA-3"/>
    <property type="match status" value="1"/>
</dbReference>
<dbReference type="EMBL" id="SOYY01000014">
    <property type="protein sequence ID" value="KAA0711768.1"/>
    <property type="molecule type" value="Genomic_DNA"/>
</dbReference>
<feature type="transmembrane region" description="Helical" evidence="2">
    <location>
        <begin position="270"/>
        <end position="292"/>
    </location>
</feature>
<protein>
    <recommendedName>
        <fullName evidence="3">Immunoglobulin domain-containing protein</fullName>
    </recommendedName>
</protein>
<sequence>MGRSKKLTRCYKQTTLKVAQYQRHHHLSNFIRNVFPGGGASFGHACMEHVKAEAASSDVIEVCCAEVDGLLCCTVTLHITDDLSNRKHFHINSSEVNTMDVHTYLCLSLLIVMGVFGDADEVKSVSVMEGDSVTLNTDTELHGEDEIRLWWSFGPQNIVLAKIDRKDKSIKLPNDEIFQDRLKMNDQTGDLTITNITSQHSGLYTLMIRRNMKVSNKTFSVTVSARLSVPNTYRCVVNNPITNLTQHLHITQLCHPSSVSSDPSTTEVNIIPVVFALVICVVFIIIIISVYMHKRKHYNGLIKTSDGEVPQTDEESSIDSSSTSDGGVL</sequence>
<dbReference type="AlphaFoldDB" id="A0A5A9NQL3"/>
<keyword evidence="2" id="KW-0472">Membrane</keyword>
<dbReference type="SMART" id="SM00409">
    <property type="entry name" value="IG"/>
    <property type="match status" value="1"/>
</dbReference>
<evidence type="ECO:0000313" key="4">
    <source>
        <dbReference type="EMBL" id="KAA0711768.1"/>
    </source>
</evidence>
<dbReference type="Proteomes" id="UP000324632">
    <property type="component" value="Chromosome 14"/>
</dbReference>
<dbReference type="InterPro" id="IPR013106">
    <property type="entry name" value="Ig_V-set"/>
</dbReference>
<keyword evidence="5" id="KW-1185">Reference proteome</keyword>
<dbReference type="Pfam" id="PF07686">
    <property type="entry name" value="V-set"/>
    <property type="match status" value="1"/>
</dbReference>
<name>A0A5A9NQL3_9TELE</name>
<dbReference type="InterPro" id="IPR003599">
    <property type="entry name" value="Ig_sub"/>
</dbReference>
<feature type="domain" description="Immunoglobulin" evidence="3">
    <location>
        <begin position="122"/>
        <end position="224"/>
    </location>
</feature>
<keyword evidence="2" id="KW-1133">Transmembrane helix</keyword>
<accession>A0A5A9NQL3</accession>